<evidence type="ECO:0000313" key="8">
    <source>
        <dbReference type="EMBL" id="KAG6469302.1"/>
    </source>
</evidence>
<dbReference type="Pfam" id="PF00847">
    <property type="entry name" value="AP2"/>
    <property type="match status" value="1"/>
</dbReference>
<dbReference type="InterPro" id="IPR001471">
    <property type="entry name" value="AP2/ERF_dom"/>
</dbReference>
<organism evidence="8 9">
    <name type="scientific">Zingiber officinale</name>
    <name type="common">Ginger</name>
    <name type="synonym">Amomum zingiber</name>
    <dbReference type="NCBI Taxonomy" id="94328"/>
    <lineage>
        <taxon>Eukaryota</taxon>
        <taxon>Viridiplantae</taxon>
        <taxon>Streptophyta</taxon>
        <taxon>Embryophyta</taxon>
        <taxon>Tracheophyta</taxon>
        <taxon>Spermatophyta</taxon>
        <taxon>Magnoliopsida</taxon>
        <taxon>Liliopsida</taxon>
        <taxon>Zingiberales</taxon>
        <taxon>Zingiberaceae</taxon>
        <taxon>Zingiber</taxon>
    </lineage>
</organism>
<keyword evidence="2" id="KW-0805">Transcription regulation</keyword>
<dbReference type="GO" id="GO:0005634">
    <property type="term" value="C:nucleus"/>
    <property type="evidence" value="ECO:0007669"/>
    <property type="project" value="UniProtKB-SubCell"/>
</dbReference>
<name>A0A8J5ETZ0_ZINOF</name>
<feature type="compositionally biased region" description="Low complexity" evidence="6">
    <location>
        <begin position="188"/>
        <end position="199"/>
    </location>
</feature>
<evidence type="ECO:0000313" key="9">
    <source>
        <dbReference type="Proteomes" id="UP000734854"/>
    </source>
</evidence>
<accession>A0A8J5ETZ0</accession>
<evidence type="ECO:0000256" key="2">
    <source>
        <dbReference type="ARBA" id="ARBA00023015"/>
    </source>
</evidence>
<evidence type="ECO:0000256" key="5">
    <source>
        <dbReference type="ARBA" id="ARBA00023242"/>
    </source>
</evidence>
<feature type="domain" description="AP2/ERF" evidence="7">
    <location>
        <begin position="27"/>
        <end position="84"/>
    </location>
</feature>
<keyword evidence="3" id="KW-0238">DNA-binding</keyword>
<evidence type="ECO:0000256" key="4">
    <source>
        <dbReference type="ARBA" id="ARBA00023163"/>
    </source>
</evidence>
<dbReference type="EMBL" id="JACMSC010000022">
    <property type="protein sequence ID" value="KAG6469302.1"/>
    <property type="molecule type" value="Genomic_DNA"/>
</dbReference>
<sequence length="227" mass="24262">MGEKIVTEAKGKLTSAVGSGGEGGEMHFRGVRKRPWGRYAAEIRDPVKKSRVWLGTFDTAEAAAKAYDAAAREFRGTKAKTNFPRTADACGSPSSQSSTVVECSGNDAAPRPLPSQLDVNLVYSGGGACASGGTPFAFQPFSLFYFDQIARSGTMPASAVRHMPPLCRPMVVACFKPPREVTARSDSDSSSVVDPQQPDRWSPAPQPLSKTSRLELDLNLPPPETVE</sequence>
<evidence type="ECO:0000259" key="7">
    <source>
        <dbReference type="PROSITE" id="PS51032"/>
    </source>
</evidence>
<comment type="caution">
    <text evidence="8">The sequence shown here is derived from an EMBL/GenBank/DDBJ whole genome shotgun (WGS) entry which is preliminary data.</text>
</comment>
<comment type="subcellular location">
    <subcellularLocation>
        <location evidence="1">Nucleus</location>
    </subcellularLocation>
</comment>
<dbReference type="FunFam" id="3.30.730.10:FF:000001">
    <property type="entry name" value="Ethylene-responsive transcription factor 2"/>
    <property type="match status" value="1"/>
</dbReference>
<evidence type="ECO:0000256" key="3">
    <source>
        <dbReference type="ARBA" id="ARBA00023125"/>
    </source>
</evidence>
<feature type="compositionally biased region" description="Polar residues" evidence="6">
    <location>
        <begin position="92"/>
        <end position="101"/>
    </location>
</feature>
<feature type="region of interest" description="Disordered" evidence="6">
    <location>
        <begin position="85"/>
        <end position="107"/>
    </location>
</feature>
<feature type="region of interest" description="Disordered" evidence="6">
    <location>
        <begin position="180"/>
        <end position="227"/>
    </location>
</feature>
<evidence type="ECO:0000256" key="6">
    <source>
        <dbReference type="SAM" id="MobiDB-lite"/>
    </source>
</evidence>
<dbReference type="GO" id="GO:0003677">
    <property type="term" value="F:DNA binding"/>
    <property type="evidence" value="ECO:0007669"/>
    <property type="project" value="UniProtKB-KW"/>
</dbReference>
<keyword evidence="5" id="KW-0539">Nucleus</keyword>
<dbReference type="PANTHER" id="PTHR31677">
    <property type="entry name" value="AP2 DOMAIN CLASS TRANSCRIPTION FACTOR"/>
    <property type="match status" value="1"/>
</dbReference>
<dbReference type="AlphaFoldDB" id="A0A8J5ETZ0"/>
<keyword evidence="4" id="KW-0804">Transcription</keyword>
<reference evidence="8 9" key="1">
    <citation type="submission" date="2020-08" db="EMBL/GenBank/DDBJ databases">
        <title>Plant Genome Project.</title>
        <authorList>
            <person name="Zhang R.-G."/>
        </authorList>
    </citation>
    <scope>NUCLEOTIDE SEQUENCE [LARGE SCALE GENOMIC DNA]</scope>
    <source>
        <tissue evidence="8">Rhizome</tissue>
    </source>
</reference>
<dbReference type="Proteomes" id="UP000734854">
    <property type="component" value="Unassembled WGS sequence"/>
</dbReference>
<protein>
    <recommendedName>
        <fullName evidence="7">AP2/ERF domain-containing protein</fullName>
    </recommendedName>
</protein>
<evidence type="ECO:0000256" key="1">
    <source>
        <dbReference type="ARBA" id="ARBA00004123"/>
    </source>
</evidence>
<dbReference type="GO" id="GO:0003700">
    <property type="term" value="F:DNA-binding transcription factor activity"/>
    <property type="evidence" value="ECO:0007669"/>
    <property type="project" value="InterPro"/>
</dbReference>
<gene>
    <name evidence="8" type="ORF">ZIOFF_074010</name>
</gene>
<dbReference type="OrthoDB" id="1931494at2759"/>
<dbReference type="CDD" id="cd00018">
    <property type="entry name" value="AP2"/>
    <property type="match status" value="1"/>
</dbReference>
<dbReference type="PANTHER" id="PTHR31677:SF228">
    <property type="entry name" value="ETHYLENE-RESPONSIVE TRANSCRIPTION FACTOR 10-RELATED"/>
    <property type="match status" value="1"/>
</dbReference>
<proteinExistence type="predicted"/>
<dbReference type="PROSITE" id="PS51032">
    <property type="entry name" value="AP2_ERF"/>
    <property type="match status" value="1"/>
</dbReference>
<keyword evidence="9" id="KW-1185">Reference proteome</keyword>
<dbReference type="SMART" id="SM00380">
    <property type="entry name" value="AP2"/>
    <property type="match status" value="1"/>
</dbReference>